<dbReference type="KEGG" id="dfd:Desfe_0173"/>
<dbReference type="HOGENOM" id="CLU_091956_0_0_2"/>
<dbReference type="eggNOG" id="arCOG11625">
    <property type="taxonomic scope" value="Archaea"/>
</dbReference>
<dbReference type="Proteomes" id="UP000006175">
    <property type="component" value="Chromosome"/>
</dbReference>
<organism evidence="1 2">
    <name type="scientific">Desulfurococcus amylolyticus DSM 16532</name>
    <dbReference type="NCBI Taxonomy" id="768672"/>
    <lineage>
        <taxon>Archaea</taxon>
        <taxon>Thermoproteota</taxon>
        <taxon>Thermoprotei</taxon>
        <taxon>Desulfurococcales</taxon>
        <taxon>Desulfurococcaceae</taxon>
        <taxon>Desulfurococcus</taxon>
    </lineage>
</organism>
<keyword evidence="2" id="KW-1185">Reference proteome</keyword>
<dbReference type="GeneID" id="13062508"/>
<accession>I3XQ60</accession>
<evidence type="ECO:0000313" key="2">
    <source>
        <dbReference type="Proteomes" id="UP000006175"/>
    </source>
</evidence>
<reference evidence="1 2" key="1">
    <citation type="journal article" date="2012" name="J. Bacteriol.">
        <title>Complete Genome Sequence of Desulfurococcus fermentans, a Hyperthermophilic Cellulolytic Crenarchaeon Isolated from a Freshwater Hot Spring in Kamchatka, Russia.</title>
        <authorList>
            <person name="Susanti D."/>
            <person name="Johnson E.F."/>
            <person name="Rodriguez J.R."/>
            <person name="Anderson I."/>
            <person name="Perevalova A.A."/>
            <person name="Kyrpides N."/>
            <person name="Lucas S."/>
            <person name="Han J."/>
            <person name="Lapidus A."/>
            <person name="Cheng J.F."/>
            <person name="Goodwin L."/>
            <person name="Pitluck S."/>
            <person name="Mavrommatis K."/>
            <person name="Peters L."/>
            <person name="Land M.L."/>
            <person name="Hauser L."/>
            <person name="Gopalan V."/>
            <person name="Chan P.P."/>
            <person name="Lowe T.M."/>
            <person name="Atomi H."/>
            <person name="Bonch-Osmolovskaya E.A."/>
            <person name="Woyke T."/>
            <person name="Mukhopadhyay B."/>
        </authorList>
    </citation>
    <scope>NUCLEOTIDE SEQUENCE [LARGE SCALE GENOMIC DNA]</scope>
    <source>
        <strain evidence="1 2">DSM 16532</strain>
    </source>
</reference>
<gene>
    <name evidence="1" type="ORF">Desfe_0173</name>
</gene>
<name>I3XQ60_DESAM</name>
<dbReference type="EMBL" id="CP003321">
    <property type="protein sequence ID" value="AFL66084.1"/>
    <property type="molecule type" value="Genomic_DNA"/>
</dbReference>
<evidence type="ECO:0000313" key="1">
    <source>
        <dbReference type="EMBL" id="AFL66084.1"/>
    </source>
</evidence>
<dbReference type="AlphaFoldDB" id="I3XQ60"/>
<sequence length="264" mass="29946">MIESINIRELAACIRINACESEGYVEALTRILIRNGDPESLSTILNALCTVKQMVDRDGFNEFFGKVVGKLEVDKLLESIGSLVKSRLQHGINELECSISILDTLSEIGLADKVYRVIDALLSKLIKVENLGRQYVRLLEYIIDGPFENMPPLESAFFMERLIEMNGDIWLAVKIRTIREASIVKNPGFMAEYRYLDALVNLVDNVLTTLLESKPMEAHKYYSDLNTAYTHIWKNCIVNQPRNTCIKLLEETSRKLAALAELTQ</sequence>
<protein>
    <submittedName>
        <fullName evidence="1">Uncharacterized protein</fullName>
    </submittedName>
</protein>
<proteinExistence type="predicted"/>
<dbReference type="RefSeq" id="WP_014766988.1">
    <property type="nucleotide sequence ID" value="NC_018001.1"/>
</dbReference>